<organism evidence="1 2">
    <name type="scientific">Paramuricea clavata</name>
    <name type="common">Red gorgonian</name>
    <name type="synonym">Violescent sea-whip</name>
    <dbReference type="NCBI Taxonomy" id="317549"/>
    <lineage>
        <taxon>Eukaryota</taxon>
        <taxon>Metazoa</taxon>
        <taxon>Cnidaria</taxon>
        <taxon>Anthozoa</taxon>
        <taxon>Octocorallia</taxon>
        <taxon>Malacalcyonacea</taxon>
        <taxon>Plexauridae</taxon>
        <taxon>Paramuricea</taxon>
    </lineage>
</organism>
<comment type="caution">
    <text evidence="1">The sequence shown here is derived from an EMBL/GenBank/DDBJ whole genome shotgun (WGS) entry which is preliminary data.</text>
</comment>
<dbReference type="Proteomes" id="UP001152795">
    <property type="component" value="Unassembled WGS sequence"/>
</dbReference>
<proteinExistence type="predicted"/>
<reference evidence="1" key="1">
    <citation type="submission" date="2020-04" db="EMBL/GenBank/DDBJ databases">
        <authorList>
            <person name="Alioto T."/>
            <person name="Alioto T."/>
            <person name="Gomez Garrido J."/>
        </authorList>
    </citation>
    <scope>NUCLEOTIDE SEQUENCE</scope>
    <source>
        <strain evidence="1">A484AB</strain>
    </source>
</reference>
<accession>A0A7D9DPV2</accession>
<dbReference type="EMBL" id="CACRXK020001307">
    <property type="protein sequence ID" value="CAB3988328.1"/>
    <property type="molecule type" value="Genomic_DNA"/>
</dbReference>
<name>A0A7D9DPV2_PARCT</name>
<sequence length="436" mass="50973">MEIVERWFEKQHSQIQKWEKNYVRKYQKDIVSRITHVMDCEAYTLGKNQGNYQIHHVHGLPVVYEKNNDDFLQYHDVYKVLCEEFMTSADLVGYKGGTIERDLLKKLGTKGQLAIATFDALLKNYPHHPILWRFYSVNSTLRTRKPRMNKERIIYDYFVEKNPWLCGVGTGLNSIICYDDKIKDEDGNSMTEALVSPSYSEGVMYVIPCEWVKRVVFNEKGFMILKSFEFCCRQVLKRTDCKLIRCQEMILGEPYLKDASYFHVGCGPCNEEKAYLLYEIPIFLGLKPLFELFRTASFQVDILYIIYILGDLGDMMLHMMKNDGSFHEYDSEYLQKMLKHILVCSRCCKYLKDFIMAIDKFLEVGDPVPDYSDQCNVEVFLDDIIPCDIFLIDGEFNVIREQYYSALLNDTNELGIEASHSLVLKFIQEHGSVSQI</sequence>
<gene>
    <name evidence="1" type="ORF">PACLA_8A073066</name>
</gene>
<keyword evidence="2" id="KW-1185">Reference proteome</keyword>
<evidence type="ECO:0000313" key="2">
    <source>
        <dbReference type="Proteomes" id="UP001152795"/>
    </source>
</evidence>
<protein>
    <submittedName>
        <fullName evidence="1">Uncharacterized protein</fullName>
    </submittedName>
</protein>
<evidence type="ECO:0000313" key="1">
    <source>
        <dbReference type="EMBL" id="CAB3988328.1"/>
    </source>
</evidence>
<dbReference type="OrthoDB" id="10070846at2759"/>
<dbReference type="AlphaFoldDB" id="A0A7D9DPV2"/>